<evidence type="ECO:0000259" key="3">
    <source>
        <dbReference type="PROSITE" id="PS51782"/>
    </source>
</evidence>
<keyword evidence="2" id="KW-0812">Transmembrane</keyword>
<comment type="caution">
    <text evidence="4">The sequence shown here is derived from an EMBL/GenBank/DDBJ whole genome shotgun (WGS) entry which is preliminary data.</text>
</comment>
<feature type="compositionally biased region" description="Low complexity" evidence="1">
    <location>
        <begin position="37"/>
        <end position="50"/>
    </location>
</feature>
<accession>A0A841DI12</accession>
<dbReference type="Pfam" id="PF01476">
    <property type="entry name" value="LysM"/>
    <property type="match status" value="1"/>
</dbReference>
<dbReference type="SUPFAM" id="SSF54106">
    <property type="entry name" value="LysM domain"/>
    <property type="match status" value="1"/>
</dbReference>
<gene>
    <name evidence="4" type="ORF">HDA44_000480</name>
</gene>
<dbReference type="SMART" id="SM00257">
    <property type="entry name" value="LysM"/>
    <property type="match status" value="1"/>
</dbReference>
<sequence>MSTPALTADALTPHRKQQPPAAAAHSPVRRLLSIVPTPATRRSAESASEPAARRSAESVPSRVAPVRRRIQGATTEPMPVRGCSGEALGRTAHQHGATAPNELRRTTEPSGLRGATEPSGLRHVTPSAREVTDGEPVALRLTRRGRMLVTTLSVLVFGAAIVVLGLRVSGVLEPGPRFTHTVPVQVAPGQSLWSIAQDTNPGQDPTAVVEKIANLNNLHTPADITPGQTLQIPVAG</sequence>
<feature type="transmembrane region" description="Helical" evidence="2">
    <location>
        <begin position="148"/>
        <end position="168"/>
    </location>
</feature>
<dbReference type="AlphaFoldDB" id="A0A841DI12"/>
<dbReference type="InterPro" id="IPR036779">
    <property type="entry name" value="LysM_dom_sf"/>
</dbReference>
<dbReference type="InterPro" id="IPR018392">
    <property type="entry name" value="LysM"/>
</dbReference>
<evidence type="ECO:0000256" key="2">
    <source>
        <dbReference type="SAM" id="Phobius"/>
    </source>
</evidence>
<proteinExistence type="predicted"/>
<dbReference type="EMBL" id="JACHNF010000001">
    <property type="protein sequence ID" value="MBB5977139.1"/>
    <property type="molecule type" value="Genomic_DNA"/>
</dbReference>
<keyword evidence="2" id="KW-0472">Membrane</keyword>
<feature type="region of interest" description="Disordered" evidence="1">
    <location>
        <begin position="1"/>
        <end position="131"/>
    </location>
</feature>
<dbReference type="Proteomes" id="UP000558997">
    <property type="component" value="Unassembled WGS sequence"/>
</dbReference>
<organism evidence="4 5">
    <name type="scientific">Kribbella solani</name>
    <dbReference type="NCBI Taxonomy" id="236067"/>
    <lineage>
        <taxon>Bacteria</taxon>
        <taxon>Bacillati</taxon>
        <taxon>Actinomycetota</taxon>
        <taxon>Actinomycetes</taxon>
        <taxon>Propionibacteriales</taxon>
        <taxon>Kribbellaceae</taxon>
        <taxon>Kribbella</taxon>
    </lineage>
</organism>
<feature type="domain" description="LysM" evidence="3">
    <location>
        <begin position="182"/>
        <end position="232"/>
    </location>
</feature>
<evidence type="ECO:0000313" key="4">
    <source>
        <dbReference type="EMBL" id="MBB5977139.1"/>
    </source>
</evidence>
<evidence type="ECO:0000313" key="5">
    <source>
        <dbReference type="Proteomes" id="UP000558997"/>
    </source>
</evidence>
<dbReference type="Gene3D" id="3.10.350.10">
    <property type="entry name" value="LysM domain"/>
    <property type="match status" value="1"/>
</dbReference>
<name>A0A841DI12_9ACTN</name>
<evidence type="ECO:0000256" key="1">
    <source>
        <dbReference type="SAM" id="MobiDB-lite"/>
    </source>
</evidence>
<keyword evidence="2" id="KW-1133">Transmembrane helix</keyword>
<dbReference type="CDD" id="cd00118">
    <property type="entry name" value="LysM"/>
    <property type="match status" value="1"/>
</dbReference>
<dbReference type="PROSITE" id="PS51782">
    <property type="entry name" value="LYSM"/>
    <property type="match status" value="1"/>
</dbReference>
<protein>
    <submittedName>
        <fullName evidence="4">Nucleoid-associated protein YgaU</fullName>
    </submittedName>
</protein>
<dbReference type="RefSeq" id="WP_238352341.1">
    <property type="nucleotide sequence ID" value="NZ_BAAAVN010000005.1"/>
</dbReference>
<reference evidence="4 5" key="1">
    <citation type="submission" date="2020-08" db="EMBL/GenBank/DDBJ databases">
        <title>Sequencing the genomes of 1000 actinobacteria strains.</title>
        <authorList>
            <person name="Klenk H.-P."/>
        </authorList>
    </citation>
    <scope>NUCLEOTIDE SEQUENCE [LARGE SCALE GENOMIC DNA]</scope>
    <source>
        <strain evidence="4 5">DSM 17294</strain>
    </source>
</reference>
<keyword evidence="5" id="KW-1185">Reference proteome</keyword>